<accession>A0A2W5TM54</accession>
<gene>
    <name evidence="1" type="ORF">DI536_11125</name>
</gene>
<dbReference type="AlphaFoldDB" id="A0A2W5TM54"/>
<dbReference type="EMBL" id="QFQP01000008">
    <property type="protein sequence ID" value="PZR13876.1"/>
    <property type="molecule type" value="Genomic_DNA"/>
</dbReference>
<comment type="caution">
    <text evidence="1">The sequence shown here is derived from an EMBL/GenBank/DDBJ whole genome shotgun (WGS) entry which is preliminary data.</text>
</comment>
<proteinExistence type="predicted"/>
<name>A0A2W5TM54_9BACT</name>
<protein>
    <submittedName>
        <fullName evidence="1">Uncharacterized protein</fullName>
    </submittedName>
</protein>
<evidence type="ECO:0000313" key="1">
    <source>
        <dbReference type="EMBL" id="PZR13876.1"/>
    </source>
</evidence>
<sequence length="124" mass="13364">MKLFLPQKTLEEWALDDKADLQDGKLLVKDGNTTHTVSSAVHFQKLVSGEDSNGLLGRVKTTAQLTSLNAEHFADSCIIGEAAYEVVEGFVTEVIVTAPPRADPKKKAASPEADLLAAFILDKL</sequence>
<reference evidence="1 2" key="1">
    <citation type="submission" date="2017-08" db="EMBL/GenBank/DDBJ databases">
        <title>Infants hospitalized years apart are colonized by the same room-sourced microbial strains.</title>
        <authorList>
            <person name="Brooks B."/>
            <person name="Olm M.R."/>
            <person name="Firek B.A."/>
            <person name="Baker R."/>
            <person name="Thomas B.C."/>
            <person name="Morowitz M.J."/>
            <person name="Banfield J.F."/>
        </authorList>
    </citation>
    <scope>NUCLEOTIDE SEQUENCE [LARGE SCALE GENOMIC DNA]</scope>
    <source>
        <strain evidence="1">S2_003_000_R2_14</strain>
    </source>
</reference>
<evidence type="ECO:0000313" key="2">
    <source>
        <dbReference type="Proteomes" id="UP000249061"/>
    </source>
</evidence>
<organism evidence="1 2">
    <name type="scientific">Archangium gephyra</name>
    <dbReference type="NCBI Taxonomy" id="48"/>
    <lineage>
        <taxon>Bacteria</taxon>
        <taxon>Pseudomonadati</taxon>
        <taxon>Myxococcota</taxon>
        <taxon>Myxococcia</taxon>
        <taxon>Myxococcales</taxon>
        <taxon>Cystobacterineae</taxon>
        <taxon>Archangiaceae</taxon>
        <taxon>Archangium</taxon>
    </lineage>
</organism>
<dbReference type="Proteomes" id="UP000249061">
    <property type="component" value="Unassembled WGS sequence"/>
</dbReference>